<gene>
    <name evidence="1" type="ORF">EVG20_g7298</name>
</gene>
<evidence type="ECO:0000313" key="1">
    <source>
        <dbReference type="EMBL" id="TFY60778.1"/>
    </source>
</evidence>
<proteinExistence type="predicted"/>
<dbReference type="AlphaFoldDB" id="A0A4Y9YFY9"/>
<reference evidence="1 2" key="1">
    <citation type="submission" date="2019-02" db="EMBL/GenBank/DDBJ databases">
        <title>Genome sequencing of the rare red list fungi Dentipellis fragilis.</title>
        <authorList>
            <person name="Buettner E."/>
            <person name="Kellner H."/>
        </authorList>
    </citation>
    <scope>NUCLEOTIDE SEQUENCE [LARGE SCALE GENOMIC DNA]</scope>
    <source>
        <strain evidence="1 2">DSM 105465</strain>
    </source>
</reference>
<name>A0A4Y9YFY9_9AGAM</name>
<evidence type="ECO:0000313" key="2">
    <source>
        <dbReference type="Proteomes" id="UP000298327"/>
    </source>
</evidence>
<sequence length="207" mass="21928">MQDTQAARTQGLPTCTSLASTAVTTLTTTVASTTSAAALGIGEVDANSPAVELLLVQVVDGGVSLLAGAVGDEAEAAGAASLAIAHDDRLWERKQTSVSECRRQVKMAAPLLRGDQDDDKDKKAHIEDLAKLGESLREGTGSKGMVRISKDKAVWLGCQTDLAQRVIGRIPTQIAIRIIYKTKHLSVAHFPQRAGEARMSENTSQHD</sequence>
<keyword evidence="2" id="KW-1185">Reference proteome</keyword>
<organism evidence="1 2">
    <name type="scientific">Dentipellis fragilis</name>
    <dbReference type="NCBI Taxonomy" id="205917"/>
    <lineage>
        <taxon>Eukaryota</taxon>
        <taxon>Fungi</taxon>
        <taxon>Dikarya</taxon>
        <taxon>Basidiomycota</taxon>
        <taxon>Agaricomycotina</taxon>
        <taxon>Agaricomycetes</taxon>
        <taxon>Russulales</taxon>
        <taxon>Hericiaceae</taxon>
        <taxon>Dentipellis</taxon>
    </lineage>
</organism>
<dbReference type="EMBL" id="SEOQ01000544">
    <property type="protein sequence ID" value="TFY60778.1"/>
    <property type="molecule type" value="Genomic_DNA"/>
</dbReference>
<accession>A0A4Y9YFY9</accession>
<dbReference type="Proteomes" id="UP000298327">
    <property type="component" value="Unassembled WGS sequence"/>
</dbReference>
<protein>
    <submittedName>
        <fullName evidence="1">Uncharacterized protein</fullName>
    </submittedName>
</protein>
<comment type="caution">
    <text evidence="1">The sequence shown here is derived from an EMBL/GenBank/DDBJ whole genome shotgun (WGS) entry which is preliminary data.</text>
</comment>